<protein>
    <submittedName>
        <fullName evidence="2">Uncharacterized protein</fullName>
    </submittedName>
</protein>
<dbReference type="STRING" id="1111676.MHC_01550"/>
<keyword evidence="1" id="KW-0472">Membrane</keyword>
<keyword evidence="1" id="KW-0812">Transmembrane</keyword>
<dbReference type="KEGG" id="mhe:MHC_01550"/>
<evidence type="ECO:0000313" key="2">
    <source>
        <dbReference type="EMBL" id="AEW45176.1"/>
    </source>
</evidence>
<accession>H6N6A4</accession>
<organism evidence="2 3">
    <name type="scientific">Mycoplasma haemocanis (strain Illinois)</name>
    <dbReference type="NCBI Taxonomy" id="1111676"/>
    <lineage>
        <taxon>Bacteria</taxon>
        <taxon>Bacillati</taxon>
        <taxon>Mycoplasmatota</taxon>
        <taxon>Mollicutes</taxon>
        <taxon>Mycoplasmataceae</taxon>
        <taxon>Mycoplasma</taxon>
    </lineage>
</organism>
<keyword evidence="3" id="KW-1185">Reference proteome</keyword>
<reference evidence="2 3" key="1">
    <citation type="journal article" date="2012" name="J. Bacteriol.">
        <title>Complete genome sequence of Mycoplasma haemocanis strain Illinois.</title>
        <authorList>
            <person name="do Nascimento N.C."/>
            <person name="Guimaraes A.M."/>
            <person name="Santos A.P."/>
            <person name="Sanmiguel P.J."/>
            <person name="Messick J.B."/>
        </authorList>
    </citation>
    <scope>NUCLEOTIDE SEQUENCE [LARGE SCALE GENOMIC DNA]</scope>
    <source>
        <strain evidence="2 3">Illinois</strain>
    </source>
</reference>
<keyword evidence="1" id="KW-1133">Transmembrane helix</keyword>
<dbReference type="AlphaFoldDB" id="H6N6A4"/>
<dbReference type="EMBL" id="CP003199">
    <property type="protein sequence ID" value="AEW45176.1"/>
    <property type="molecule type" value="Genomic_DNA"/>
</dbReference>
<feature type="transmembrane region" description="Helical" evidence="1">
    <location>
        <begin position="6"/>
        <end position="25"/>
    </location>
</feature>
<evidence type="ECO:0000313" key="3">
    <source>
        <dbReference type="Proteomes" id="UP000009135"/>
    </source>
</evidence>
<evidence type="ECO:0000256" key="1">
    <source>
        <dbReference type="SAM" id="Phobius"/>
    </source>
</evidence>
<dbReference type="HOGENOM" id="CLU_098620_0_0_14"/>
<proteinExistence type="predicted"/>
<gene>
    <name evidence="2" type="ordered locus">MHC_01550</name>
</gene>
<dbReference type="OrthoDB" id="9821705at2"/>
<sequence length="221" mass="25724">MNIKILWIVGSLGTIATGSGIYITLKDRQGPVHLISELFQQEKGWKLMNESNDSKWNEAWTRYKEDKNKWGLPSWGGNKEKTETIEEFKNECKKRSKVKIFDSGQKEYLEVKKYCSRPKKVSELLTEDKTKTLLDKSGDAAQWTSAWDRYKSDHIEKVSGGTTTYKESNEWGIQGWQSSKPPSPMPEEFKNKCEEKWNSHINPEELTEDKTFKQVKSWCTK</sequence>
<name>H6N6A4_MYCHN</name>
<dbReference type="Proteomes" id="UP000009135">
    <property type="component" value="Chromosome"/>
</dbReference>